<evidence type="ECO:0000256" key="10">
    <source>
        <dbReference type="ARBA" id="ARBA00023136"/>
    </source>
</evidence>
<evidence type="ECO:0000313" key="21">
    <source>
        <dbReference type="RefSeq" id="XP_010257595.1"/>
    </source>
</evidence>
<evidence type="ECO:0000256" key="5">
    <source>
        <dbReference type="ARBA" id="ARBA00022475"/>
    </source>
</evidence>
<dbReference type="GO" id="GO:0098552">
    <property type="term" value="C:side of membrane"/>
    <property type="evidence" value="ECO:0007669"/>
    <property type="project" value="UniProtKB-KW"/>
</dbReference>
<dbReference type="RefSeq" id="XP_010257598.1">
    <property type="nucleotide sequence ID" value="XM_010259296.2"/>
</dbReference>
<keyword evidence="17" id="KW-1185">Reference proteome</keyword>
<dbReference type="FunFam" id="3.20.20.80:FF:000002">
    <property type="entry name" value="Glucan endo-1,3-beta-glucosidase 3"/>
    <property type="match status" value="1"/>
</dbReference>
<dbReference type="GeneID" id="104597635"/>
<keyword evidence="6" id="KW-0449">Lipoprotein</keyword>
<dbReference type="Gene3D" id="1.20.58.1040">
    <property type="match status" value="1"/>
</dbReference>
<evidence type="ECO:0000256" key="6">
    <source>
        <dbReference type="ARBA" id="ARBA00022622"/>
    </source>
</evidence>
<gene>
    <name evidence="18 19 20 21 22" type="primary">LOC104597635</name>
</gene>
<keyword evidence="6" id="KW-0336">GPI-anchor</keyword>
<evidence type="ECO:0000256" key="8">
    <source>
        <dbReference type="ARBA" id="ARBA00022801"/>
    </source>
</evidence>
<keyword evidence="7" id="KW-0732">Signal</keyword>
<proteinExistence type="inferred from homology"/>
<comment type="similarity">
    <text evidence="3 14">Belongs to the glycosyl hydrolase 17 family.</text>
</comment>
<evidence type="ECO:0000256" key="12">
    <source>
        <dbReference type="ARBA" id="ARBA00023180"/>
    </source>
</evidence>
<dbReference type="Gene3D" id="3.20.20.80">
    <property type="entry name" value="Glycosidases"/>
    <property type="match status" value="1"/>
</dbReference>
<keyword evidence="15" id="KW-1133">Transmembrane helix</keyword>
<keyword evidence="11" id="KW-1015">Disulfide bond</keyword>
<evidence type="ECO:0000259" key="16">
    <source>
        <dbReference type="SMART" id="SM00768"/>
    </source>
</evidence>
<keyword evidence="10 15" id="KW-0472">Membrane</keyword>
<dbReference type="GO" id="GO:0042973">
    <property type="term" value="F:glucan endo-1,3-beta-D-glucosidase activity"/>
    <property type="evidence" value="ECO:0007669"/>
    <property type="project" value="UniProtKB-EC"/>
</dbReference>
<dbReference type="InterPro" id="IPR000490">
    <property type="entry name" value="Glyco_hydro_17"/>
</dbReference>
<dbReference type="InterPro" id="IPR012946">
    <property type="entry name" value="X8"/>
</dbReference>
<evidence type="ECO:0000313" key="18">
    <source>
        <dbReference type="RefSeq" id="XP_010257592.1"/>
    </source>
</evidence>
<evidence type="ECO:0000256" key="7">
    <source>
        <dbReference type="ARBA" id="ARBA00022729"/>
    </source>
</evidence>
<dbReference type="InterPro" id="IPR017853">
    <property type="entry name" value="GH"/>
</dbReference>
<dbReference type="RefSeq" id="XP_010257595.1">
    <property type="nucleotide sequence ID" value="XM_010259293.2"/>
</dbReference>
<dbReference type="SMART" id="SM00768">
    <property type="entry name" value="X8"/>
    <property type="match status" value="1"/>
</dbReference>
<keyword evidence="5" id="KW-1003">Cell membrane</keyword>
<evidence type="ECO:0000256" key="14">
    <source>
        <dbReference type="RuleBase" id="RU004335"/>
    </source>
</evidence>
<sequence length="514" mass="55408">MTGIWNSRLICLNLLDRMMSEQWWRSVIFLIVLMFCVGTGAFVGINIGMDVTDLPSASDVVAILKANQITHVRLYDADNRMLNALAGTGIEVMVGVANEEVLGIGQSPSVAAAWINKNVVSYLPSTNITAIAVGSEVLTSIPNAAPILVPAMNYLHNALVASNINFQVKVSSPQSMDMIPRPFPPSDATFNSTWSSIMYQFLQFLKNTGSFYMLNANPYYGYTKGNGIFPLEFALFEPLSLTKQIVDPNTLFHYPSMFESMVDATYYSIEALNFSGIPVVVTETGWPWLGGANESDATVENAETYNSNLFRRVLNDSGSPSQPSLPIRTYIYELFNEDKRPGPLSEKNWGLFFTNGTPIYPLSFSSSDRLTANSSGIGLFCVAKPGADVSSLQSGLNWACGQGQANCSAIQEGQPCYDPNTLQDHASYAYNDYFHKMQSIGGTCDFSGTATTTAVDPSHGSCVFAGSSGSNTTGAITPSTALGPTTSLTGVSSMLQVSEVVFLIPAILLALFGI</sequence>
<organism evidence="17 22">
    <name type="scientific">Nelumbo nucifera</name>
    <name type="common">Sacred lotus</name>
    <dbReference type="NCBI Taxonomy" id="4432"/>
    <lineage>
        <taxon>Eukaryota</taxon>
        <taxon>Viridiplantae</taxon>
        <taxon>Streptophyta</taxon>
        <taxon>Embryophyta</taxon>
        <taxon>Tracheophyta</taxon>
        <taxon>Spermatophyta</taxon>
        <taxon>Magnoliopsida</taxon>
        <taxon>Proteales</taxon>
        <taxon>Nelumbonaceae</taxon>
        <taxon>Nelumbo</taxon>
    </lineage>
</organism>
<dbReference type="GO" id="GO:0005886">
    <property type="term" value="C:plasma membrane"/>
    <property type="evidence" value="ECO:0000318"/>
    <property type="project" value="GO_Central"/>
</dbReference>
<evidence type="ECO:0000256" key="15">
    <source>
        <dbReference type="SAM" id="Phobius"/>
    </source>
</evidence>
<name>A0A1U7ZVB0_NELNU</name>
<evidence type="ECO:0000256" key="4">
    <source>
        <dbReference type="ARBA" id="ARBA00012780"/>
    </source>
</evidence>
<dbReference type="PANTHER" id="PTHR32227">
    <property type="entry name" value="GLUCAN ENDO-1,3-BETA-GLUCOSIDASE BG1-RELATED-RELATED"/>
    <property type="match status" value="1"/>
</dbReference>
<comment type="catalytic activity">
    <reaction evidence="1">
        <text>Hydrolysis of (1-&gt;3)-beta-D-glucosidic linkages in (1-&gt;3)-beta-D-glucans.</text>
        <dbReference type="EC" id="3.2.1.39"/>
    </reaction>
</comment>
<dbReference type="OMA" id="WISKNIA"/>
<dbReference type="Proteomes" id="UP000189703">
    <property type="component" value="Unplaced"/>
</dbReference>
<dbReference type="OrthoDB" id="941679at2759"/>
<protein>
    <recommendedName>
        <fullName evidence="4">glucan endo-1,3-beta-D-glucosidase</fullName>
        <ecNumber evidence="4">3.2.1.39</ecNumber>
    </recommendedName>
</protein>
<keyword evidence="12" id="KW-0325">Glycoprotein</keyword>
<feature type="domain" description="X8" evidence="16">
    <location>
        <begin position="379"/>
        <end position="464"/>
    </location>
</feature>
<dbReference type="InterPro" id="IPR044965">
    <property type="entry name" value="Glyco_hydro_17_plant"/>
</dbReference>
<evidence type="ECO:0000256" key="11">
    <source>
        <dbReference type="ARBA" id="ARBA00023157"/>
    </source>
</evidence>
<dbReference type="RefSeq" id="XP_010257592.1">
    <property type="nucleotide sequence ID" value="XM_010259290.2"/>
</dbReference>
<keyword evidence="9" id="KW-0611">Plant defense</keyword>
<evidence type="ECO:0000313" key="20">
    <source>
        <dbReference type="RefSeq" id="XP_010257594.1"/>
    </source>
</evidence>
<dbReference type="RefSeq" id="XP_010257594.1">
    <property type="nucleotide sequence ID" value="XM_010259292.2"/>
</dbReference>
<dbReference type="KEGG" id="nnu:104597635"/>
<dbReference type="GO" id="GO:0006952">
    <property type="term" value="P:defense response"/>
    <property type="evidence" value="ECO:0007669"/>
    <property type="project" value="UniProtKB-KW"/>
</dbReference>
<evidence type="ECO:0000256" key="13">
    <source>
        <dbReference type="ARBA" id="ARBA00023295"/>
    </source>
</evidence>
<keyword evidence="8" id="KW-0378">Hydrolase</keyword>
<dbReference type="GO" id="GO:0009506">
    <property type="term" value="C:plasmodesma"/>
    <property type="evidence" value="ECO:0007669"/>
    <property type="project" value="UniProtKB-ARBA"/>
</dbReference>
<evidence type="ECO:0000256" key="2">
    <source>
        <dbReference type="ARBA" id="ARBA00004609"/>
    </source>
</evidence>
<evidence type="ECO:0000313" key="17">
    <source>
        <dbReference type="Proteomes" id="UP000189703"/>
    </source>
</evidence>
<dbReference type="FunFam" id="1.20.58.1040:FF:000001">
    <property type="entry name" value="Glucan endo-1,3-beta-glucosidase 4"/>
    <property type="match status" value="1"/>
</dbReference>
<dbReference type="RefSeq" id="XP_010257593.1">
    <property type="nucleotide sequence ID" value="XM_010259291.2"/>
</dbReference>
<keyword evidence="15" id="KW-0812">Transmembrane</keyword>
<evidence type="ECO:0000313" key="22">
    <source>
        <dbReference type="RefSeq" id="XP_010257598.1"/>
    </source>
</evidence>
<feature type="transmembrane region" description="Helical" evidence="15">
    <location>
        <begin position="27"/>
        <end position="49"/>
    </location>
</feature>
<reference evidence="18 19" key="1">
    <citation type="submission" date="2025-04" db="UniProtKB">
        <authorList>
            <consortium name="RefSeq"/>
        </authorList>
    </citation>
    <scope>IDENTIFICATION</scope>
</reference>
<dbReference type="Pfam" id="PF00332">
    <property type="entry name" value="Glyco_hydro_17"/>
    <property type="match status" value="1"/>
</dbReference>
<dbReference type="STRING" id="4432.A0A1U7ZVB0"/>
<comment type="subcellular location">
    <subcellularLocation>
        <location evidence="2">Cell membrane</location>
        <topology evidence="2">Lipid-anchor</topology>
        <topology evidence="2">GPI-anchor</topology>
    </subcellularLocation>
</comment>
<keyword evidence="13" id="KW-0326">Glycosidase</keyword>
<dbReference type="eggNOG" id="ENOG502QS8U">
    <property type="taxonomic scope" value="Eukaryota"/>
</dbReference>
<dbReference type="AlphaFoldDB" id="A0A1U7ZVB0"/>
<evidence type="ECO:0000256" key="3">
    <source>
        <dbReference type="ARBA" id="ARBA00008773"/>
    </source>
</evidence>
<dbReference type="EC" id="3.2.1.39" evidence="4"/>
<accession>A0A1U7ZVB0</accession>
<evidence type="ECO:0000313" key="19">
    <source>
        <dbReference type="RefSeq" id="XP_010257593.1"/>
    </source>
</evidence>
<evidence type="ECO:0000256" key="1">
    <source>
        <dbReference type="ARBA" id="ARBA00000382"/>
    </source>
</evidence>
<dbReference type="SUPFAM" id="SSF51445">
    <property type="entry name" value="(Trans)glycosidases"/>
    <property type="match status" value="1"/>
</dbReference>
<evidence type="ECO:0000256" key="9">
    <source>
        <dbReference type="ARBA" id="ARBA00022821"/>
    </source>
</evidence>
<dbReference type="GO" id="GO:0005975">
    <property type="term" value="P:carbohydrate metabolic process"/>
    <property type="evidence" value="ECO:0007669"/>
    <property type="project" value="InterPro"/>
</dbReference>
<dbReference type="Pfam" id="PF07983">
    <property type="entry name" value="X8"/>
    <property type="match status" value="1"/>
</dbReference>